<dbReference type="PANTHER" id="PTHR20903:SF0">
    <property type="entry name" value="PREFOLDIN SUBUNIT 1"/>
    <property type="match status" value="1"/>
</dbReference>
<gene>
    <name evidence="3" type="primary">TBLA0J01120</name>
    <name evidence="3" type="ORF">TBLA_0J01120</name>
</gene>
<evidence type="ECO:0000313" key="3">
    <source>
        <dbReference type="EMBL" id="CCH63110.1"/>
    </source>
</evidence>
<proteinExistence type="inferred from homology"/>
<dbReference type="AlphaFoldDB" id="I2H9Q8"/>
<dbReference type="KEGG" id="tbl:TBLA_0J01120"/>
<evidence type="ECO:0000256" key="2">
    <source>
        <dbReference type="ARBA" id="ARBA00023186"/>
    </source>
</evidence>
<dbReference type="EMBL" id="HE806325">
    <property type="protein sequence ID" value="CCH63110.1"/>
    <property type="molecule type" value="Genomic_DNA"/>
</dbReference>
<dbReference type="OrthoDB" id="2015447at2759"/>
<dbReference type="GO" id="GO:0044183">
    <property type="term" value="F:protein folding chaperone"/>
    <property type="evidence" value="ECO:0007669"/>
    <property type="project" value="TreeGrafter"/>
</dbReference>
<dbReference type="GO" id="GO:0005737">
    <property type="term" value="C:cytoplasm"/>
    <property type="evidence" value="ECO:0007669"/>
    <property type="project" value="TreeGrafter"/>
</dbReference>
<dbReference type="eggNOG" id="ENOG502S3UF">
    <property type="taxonomic scope" value="Eukaryota"/>
</dbReference>
<dbReference type="GO" id="GO:0032968">
    <property type="term" value="P:positive regulation of transcription elongation by RNA polymerase II"/>
    <property type="evidence" value="ECO:0007669"/>
    <property type="project" value="EnsemblFungi"/>
</dbReference>
<dbReference type="Gene3D" id="1.10.287.370">
    <property type="match status" value="1"/>
</dbReference>
<dbReference type="GO" id="GO:0051082">
    <property type="term" value="F:unfolded protein binding"/>
    <property type="evidence" value="ECO:0007669"/>
    <property type="project" value="EnsemblFungi"/>
</dbReference>
<dbReference type="HOGENOM" id="CLU_122140_1_1_1"/>
<evidence type="ECO:0000256" key="1">
    <source>
        <dbReference type="ARBA" id="ARBA00008045"/>
    </source>
</evidence>
<dbReference type="InterPro" id="IPR002777">
    <property type="entry name" value="PFD_beta-like"/>
</dbReference>
<dbReference type="PANTHER" id="PTHR20903">
    <property type="entry name" value="PREFOLDIN SUBUNIT 1-RELATED"/>
    <property type="match status" value="1"/>
</dbReference>
<dbReference type="GO" id="GO:0007010">
    <property type="term" value="P:cytoskeleton organization"/>
    <property type="evidence" value="ECO:0007669"/>
    <property type="project" value="EnsemblFungi"/>
</dbReference>
<dbReference type="GO" id="GO:0016272">
    <property type="term" value="C:prefoldin complex"/>
    <property type="evidence" value="ECO:0007669"/>
    <property type="project" value="EnsemblFungi"/>
</dbReference>
<dbReference type="Pfam" id="PF01920">
    <property type="entry name" value="Prefoldin_2"/>
    <property type="match status" value="1"/>
</dbReference>
<dbReference type="GeneID" id="14498293"/>
<reference evidence="3 4" key="1">
    <citation type="journal article" date="2011" name="Proc. Natl. Acad. Sci. U.S.A.">
        <title>Evolutionary erosion of yeast sex chromosomes by mating-type switching accidents.</title>
        <authorList>
            <person name="Gordon J.L."/>
            <person name="Armisen D."/>
            <person name="Proux-Wera E."/>
            <person name="Oheigeartaigh S.S."/>
            <person name="Byrne K.P."/>
            <person name="Wolfe K.H."/>
        </authorList>
    </citation>
    <scope>NUCLEOTIDE SEQUENCE [LARGE SCALE GENOMIC DNA]</scope>
    <source>
        <strain evidence="4">ATCC 34711 / CBS 6284 / DSM 70876 / NBRC 10599 / NRRL Y-10934 / UCD 77-7</strain>
    </source>
</reference>
<accession>I2H9Q8</accession>
<dbReference type="OMA" id="WRSCGKM"/>
<evidence type="ECO:0008006" key="5">
    <source>
        <dbReference type="Google" id="ProtNLM"/>
    </source>
</evidence>
<name>I2H9Q8_HENB6</name>
<dbReference type="InterPro" id="IPR009053">
    <property type="entry name" value="Prefoldin"/>
</dbReference>
<dbReference type="InParanoid" id="I2H9Q8"/>
<dbReference type="FunCoup" id="I2H9Q8">
    <property type="interactions" value="109"/>
</dbReference>
<keyword evidence="2" id="KW-0143">Chaperone</keyword>
<sequence>MSQPSKQQQLSNEIVNTLRTSQQQLVTVKAQIQQLERQDRIAQLTKQELNSYDNKNVWRSCGRAFVLQKKESYIEDLSKDESTVKEQIKALNIKKDYLETTIEKSVDGLKKLTAAS</sequence>
<dbReference type="RefSeq" id="XP_004182629.1">
    <property type="nucleotide sequence ID" value="XM_004182581.1"/>
</dbReference>
<organism evidence="3 4">
    <name type="scientific">Henningerozyma blattae (strain ATCC 34711 / CBS 6284 / DSM 70876 / NBRC 10599 / NRRL Y-10934 / UCD 77-7)</name>
    <name type="common">Yeast</name>
    <name type="synonym">Tetrapisispora blattae</name>
    <dbReference type="NCBI Taxonomy" id="1071380"/>
    <lineage>
        <taxon>Eukaryota</taxon>
        <taxon>Fungi</taxon>
        <taxon>Dikarya</taxon>
        <taxon>Ascomycota</taxon>
        <taxon>Saccharomycotina</taxon>
        <taxon>Saccharomycetes</taxon>
        <taxon>Saccharomycetales</taxon>
        <taxon>Saccharomycetaceae</taxon>
        <taxon>Henningerozyma</taxon>
    </lineage>
</organism>
<dbReference type="STRING" id="1071380.I2H9Q8"/>
<protein>
    <recommendedName>
        <fullName evidence="5">Prefoldin subunit 1</fullName>
    </recommendedName>
</protein>
<dbReference type="SUPFAM" id="SSF46579">
    <property type="entry name" value="Prefoldin"/>
    <property type="match status" value="1"/>
</dbReference>
<keyword evidence="4" id="KW-1185">Reference proteome</keyword>
<comment type="similarity">
    <text evidence="1">Belongs to the prefoldin subunit beta family.</text>
</comment>
<evidence type="ECO:0000313" key="4">
    <source>
        <dbReference type="Proteomes" id="UP000002866"/>
    </source>
</evidence>
<dbReference type="Proteomes" id="UP000002866">
    <property type="component" value="Chromosome 10"/>
</dbReference>